<reference evidence="1" key="1">
    <citation type="journal article" date="2023" name="GigaByte">
        <title>Genome assembly of the bearded iris, Iris pallida Lam.</title>
        <authorList>
            <person name="Bruccoleri R.E."/>
            <person name="Oakeley E.J."/>
            <person name="Faust A.M.E."/>
            <person name="Altorfer M."/>
            <person name="Dessus-Babus S."/>
            <person name="Burckhardt D."/>
            <person name="Oertli M."/>
            <person name="Naumann U."/>
            <person name="Petersen F."/>
            <person name="Wong J."/>
        </authorList>
    </citation>
    <scope>NUCLEOTIDE SEQUENCE</scope>
    <source>
        <strain evidence="1">GSM-AAB239-AS_SAM_17_03QT</strain>
    </source>
</reference>
<gene>
    <name evidence="1" type="ORF">M6B38_128805</name>
</gene>
<evidence type="ECO:0000313" key="1">
    <source>
        <dbReference type="EMBL" id="KAJ6823753.1"/>
    </source>
</evidence>
<sequence length="82" mass="9687">MINIHKVDILSLISKYIRFQHTNFCTKLLNIQTQIHYISTHVNLHGYTHKYIVLCPLCLHFAQLSCQTSRVRVQCNTYVRGR</sequence>
<dbReference type="Proteomes" id="UP001140949">
    <property type="component" value="Unassembled WGS sequence"/>
</dbReference>
<protein>
    <submittedName>
        <fullName evidence="1">Uncharacterized protein</fullName>
    </submittedName>
</protein>
<name>A0AAX6G5P0_IRIPA</name>
<accession>A0AAX6G5P0</accession>
<keyword evidence="2" id="KW-1185">Reference proteome</keyword>
<dbReference type="AlphaFoldDB" id="A0AAX6G5P0"/>
<proteinExistence type="predicted"/>
<comment type="caution">
    <text evidence="1">The sequence shown here is derived from an EMBL/GenBank/DDBJ whole genome shotgun (WGS) entry which is preliminary data.</text>
</comment>
<dbReference type="EMBL" id="JANAVB010022597">
    <property type="protein sequence ID" value="KAJ6823753.1"/>
    <property type="molecule type" value="Genomic_DNA"/>
</dbReference>
<evidence type="ECO:0000313" key="2">
    <source>
        <dbReference type="Proteomes" id="UP001140949"/>
    </source>
</evidence>
<reference evidence="1" key="2">
    <citation type="submission" date="2023-04" db="EMBL/GenBank/DDBJ databases">
        <authorList>
            <person name="Bruccoleri R.E."/>
            <person name="Oakeley E.J."/>
            <person name="Faust A.-M."/>
            <person name="Dessus-Babus S."/>
            <person name="Altorfer M."/>
            <person name="Burckhardt D."/>
            <person name="Oertli M."/>
            <person name="Naumann U."/>
            <person name="Petersen F."/>
            <person name="Wong J."/>
        </authorList>
    </citation>
    <scope>NUCLEOTIDE SEQUENCE</scope>
    <source>
        <strain evidence="1">GSM-AAB239-AS_SAM_17_03QT</strain>
        <tissue evidence="1">Leaf</tissue>
    </source>
</reference>
<organism evidence="1 2">
    <name type="scientific">Iris pallida</name>
    <name type="common">Sweet iris</name>
    <dbReference type="NCBI Taxonomy" id="29817"/>
    <lineage>
        <taxon>Eukaryota</taxon>
        <taxon>Viridiplantae</taxon>
        <taxon>Streptophyta</taxon>
        <taxon>Embryophyta</taxon>
        <taxon>Tracheophyta</taxon>
        <taxon>Spermatophyta</taxon>
        <taxon>Magnoliopsida</taxon>
        <taxon>Liliopsida</taxon>
        <taxon>Asparagales</taxon>
        <taxon>Iridaceae</taxon>
        <taxon>Iridoideae</taxon>
        <taxon>Irideae</taxon>
        <taxon>Iris</taxon>
    </lineage>
</organism>